<dbReference type="GO" id="GO:0015276">
    <property type="term" value="F:ligand-gated monoatomic ion channel activity"/>
    <property type="evidence" value="ECO:0007669"/>
    <property type="project" value="InterPro"/>
</dbReference>
<dbReference type="PANTHER" id="PTHR42643">
    <property type="entry name" value="IONOTROPIC RECEPTOR 20A-RELATED"/>
    <property type="match status" value="1"/>
</dbReference>
<evidence type="ECO:0000256" key="6">
    <source>
        <dbReference type="ARBA" id="ARBA00023136"/>
    </source>
</evidence>
<dbReference type="KEGG" id="aara:120902371"/>
<sequence>MDRFPVMMMMMVRFVKPCARSYALCRAERWPDKDHGDPQRRRYGMTATVAVALAMMMMIVVATTQLGVDAQGIAPVEWDGNETTEYYQLEMDASAEVKEREMQELRRRLAGTTLRVTTLQDWPLSYTVKINGTYIGAGVAFELLEFLMEKFNFTYELVMPEQNIVGSSNDMAGSVLQLLTNGTADMAVSFLPILADARQHIRYSTGLDEGEWIMIMVRPMESASGSGLLAPFNRDVWILILVSLLAVGPIIYGLLILRHRLTKDKEQIIYTLPHCVWFVYGALMKQGSTLSPTGDSTRILFASWWIFITILTSFYTANLTAFLTLSKFTLPINNAEDVRRKEKQFVTIRGGAIEYAIKNRDEALNALSVLVDKRLVDFTTNVNDSDTLADKVAKQNYVFVRDRPAIDHMIYADYLVRRKINPKNERVHCPYATATTPFLKRNRAFGYPPNTEWNRIFDPELLKMVEGGIVKYKLHDRLPKAEICPQNLGGTERQLKNRDLVMTYFVMVTGFVTSIVVFASELGFRYLNQRKLNEQLAQQQQQQQQQDQQPTSKKLATERISYLGKQFTTGDSPPPPYAEVFSRHQQQQQLGVLGDSERTGKLFDDGSGGLFGAGAGGANRQMINGRDYMVVREKNGLGSRLIPMRAPSAAIFHYTYAN</sequence>
<dbReference type="GeneID" id="120902371"/>
<dbReference type="VEuPathDB" id="VectorBase:AARA21_006855"/>
<organism evidence="10 11">
    <name type="scientific">Anopheles arabiensis</name>
    <name type="common">Mosquito</name>
    <dbReference type="NCBI Taxonomy" id="7173"/>
    <lineage>
        <taxon>Eukaryota</taxon>
        <taxon>Metazoa</taxon>
        <taxon>Ecdysozoa</taxon>
        <taxon>Arthropoda</taxon>
        <taxon>Hexapoda</taxon>
        <taxon>Insecta</taxon>
        <taxon>Pterygota</taxon>
        <taxon>Neoptera</taxon>
        <taxon>Endopterygota</taxon>
        <taxon>Diptera</taxon>
        <taxon>Nematocera</taxon>
        <taxon>Culicoidea</taxon>
        <taxon>Culicidae</taxon>
        <taxon>Anophelinae</taxon>
        <taxon>Anopheles</taxon>
    </lineage>
</organism>
<evidence type="ECO:0000259" key="9">
    <source>
        <dbReference type="Pfam" id="PF00060"/>
    </source>
</evidence>
<evidence type="ECO:0000256" key="3">
    <source>
        <dbReference type="ARBA" id="ARBA00022475"/>
    </source>
</evidence>
<dbReference type="Gene3D" id="1.10.287.70">
    <property type="match status" value="1"/>
</dbReference>
<keyword evidence="11" id="KW-1185">Reference proteome</keyword>
<keyword evidence="8" id="KW-0325">Glycoprotein</keyword>
<dbReference type="InterPro" id="IPR001320">
    <property type="entry name" value="Iontro_rcpt_C"/>
</dbReference>
<evidence type="ECO:0000256" key="5">
    <source>
        <dbReference type="ARBA" id="ARBA00022989"/>
    </source>
</evidence>
<evidence type="ECO:0000256" key="1">
    <source>
        <dbReference type="ARBA" id="ARBA00004651"/>
    </source>
</evidence>
<dbReference type="Gene3D" id="3.40.190.10">
    <property type="entry name" value="Periplasmic binding protein-like II"/>
    <property type="match status" value="1"/>
</dbReference>
<accession>A0A182HHQ0</accession>
<dbReference type="PANTHER" id="PTHR42643:SF30">
    <property type="entry name" value="IONOTROPIC RECEPTOR 40A-RELATED"/>
    <property type="match status" value="1"/>
</dbReference>
<name>A0A182HHQ0_ANOAR</name>
<dbReference type="AlphaFoldDB" id="A0A182HHQ0"/>
<proteinExistence type="inferred from homology"/>
<evidence type="ECO:0000313" key="10">
    <source>
        <dbReference type="EnsemblMetazoa" id="AARA000756-PA"/>
    </source>
</evidence>
<evidence type="ECO:0000256" key="2">
    <source>
        <dbReference type="ARBA" id="ARBA00008685"/>
    </source>
</evidence>
<dbReference type="GO" id="GO:0005886">
    <property type="term" value="C:plasma membrane"/>
    <property type="evidence" value="ECO:0007669"/>
    <property type="project" value="UniProtKB-SubCell"/>
</dbReference>
<dbReference type="CTD" id="40198"/>
<evidence type="ECO:0000256" key="8">
    <source>
        <dbReference type="ARBA" id="ARBA00023180"/>
    </source>
</evidence>
<evidence type="ECO:0000256" key="4">
    <source>
        <dbReference type="ARBA" id="ARBA00022692"/>
    </source>
</evidence>
<evidence type="ECO:0000256" key="7">
    <source>
        <dbReference type="ARBA" id="ARBA00023170"/>
    </source>
</evidence>
<dbReference type="RefSeq" id="XP_040167005.1">
    <property type="nucleotide sequence ID" value="XM_040311071.1"/>
</dbReference>
<dbReference type="InterPro" id="IPR052192">
    <property type="entry name" value="Insect_Ionotropic_Sensory_Rcpt"/>
</dbReference>
<comment type="similarity">
    <text evidence="2">Belongs to the glutamate-gated ion channel (TC 1.A.10.1) family.</text>
</comment>
<dbReference type="SUPFAM" id="SSF53850">
    <property type="entry name" value="Periplasmic binding protein-like II"/>
    <property type="match status" value="1"/>
</dbReference>
<keyword evidence="6" id="KW-0472">Membrane</keyword>
<dbReference type="Pfam" id="PF00060">
    <property type="entry name" value="Lig_chan"/>
    <property type="match status" value="1"/>
</dbReference>
<dbReference type="GO" id="GO:0050906">
    <property type="term" value="P:detection of stimulus involved in sensory perception"/>
    <property type="evidence" value="ECO:0007669"/>
    <property type="project" value="UniProtKB-ARBA"/>
</dbReference>
<keyword evidence="3" id="KW-1003">Cell membrane</keyword>
<protein>
    <recommendedName>
        <fullName evidence="9">Ionotropic glutamate receptor C-terminal domain-containing protein</fullName>
    </recommendedName>
</protein>
<keyword evidence="4" id="KW-0812">Transmembrane</keyword>
<dbReference type="EnsemblMetazoa" id="AARA000756-RA">
    <property type="protein sequence ID" value="AARA000756-PA"/>
    <property type="gene ID" value="AARA000756"/>
</dbReference>
<dbReference type="VEuPathDB" id="VectorBase:AARA000756"/>
<dbReference type="Proteomes" id="UP000075840">
    <property type="component" value="Unassembled WGS sequence"/>
</dbReference>
<reference evidence="10" key="1">
    <citation type="submission" date="2022-08" db="UniProtKB">
        <authorList>
            <consortium name="EnsemblMetazoa"/>
        </authorList>
    </citation>
    <scope>IDENTIFICATION</scope>
    <source>
        <strain evidence="10">Dongola</strain>
    </source>
</reference>
<feature type="domain" description="Ionotropic glutamate receptor C-terminal" evidence="9">
    <location>
        <begin position="235"/>
        <end position="539"/>
    </location>
</feature>
<dbReference type="FunFam" id="1.10.287.70:FF:000173">
    <property type="entry name" value="glutamate receptor 2"/>
    <property type="match status" value="1"/>
</dbReference>
<evidence type="ECO:0000313" key="11">
    <source>
        <dbReference type="Proteomes" id="UP000075840"/>
    </source>
</evidence>
<comment type="subcellular location">
    <subcellularLocation>
        <location evidence="1">Cell membrane</location>
        <topology evidence="1">Multi-pass membrane protein</topology>
    </subcellularLocation>
</comment>
<keyword evidence="7" id="KW-0675">Receptor</keyword>
<keyword evidence="5" id="KW-1133">Transmembrane helix</keyword>
<dbReference type="EMBL" id="APCN01002432">
    <property type="status" value="NOT_ANNOTATED_CDS"/>
    <property type="molecule type" value="Genomic_DNA"/>
</dbReference>